<evidence type="ECO:0008006" key="4">
    <source>
        <dbReference type="Google" id="ProtNLM"/>
    </source>
</evidence>
<evidence type="ECO:0000256" key="1">
    <source>
        <dbReference type="SAM" id="Phobius"/>
    </source>
</evidence>
<comment type="caution">
    <text evidence="2">The sequence shown here is derived from an EMBL/GenBank/DDBJ whole genome shotgun (WGS) entry which is preliminary data.</text>
</comment>
<evidence type="ECO:0000313" key="3">
    <source>
        <dbReference type="Proteomes" id="UP001432146"/>
    </source>
</evidence>
<reference evidence="2 3" key="1">
    <citation type="submission" date="2024-05" db="EMBL/GenBank/DDBJ databases">
        <title>The nuclear and mitochondrial genome assemblies of Tetragonisca angustula (Apidae: Meliponini), a tiny yet remarkable pollinator in the Neotropics.</title>
        <authorList>
            <person name="Ferrari R."/>
            <person name="Ricardo P.C."/>
            <person name="Dias F.C."/>
            <person name="Araujo N.S."/>
            <person name="Soares D.O."/>
            <person name="Zhou Q.-S."/>
            <person name="Zhu C.-D."/>
            <person name="Coutinho L."/>
            <person name="Airas M.C."/>
            <person name="Batista T.M."/>
        </authorList>
    </citation>
    <scope>NUCLEOTIDE SEQUENCE [LARGE SCALE GENOMIC DNA]</scope>
    <source>
        <strain evidence="2">ASF017062</strain>
        <tissue evidence="2">Abdomen</tissue>
    </source>
</reference>
<dbReference type="Pfam" id="PF00106">
    <property type="entry name" value="adh_short"/>
    <property type="match status" value="1"/>
</dbReference>
<dbReference type="PANTHER" id="PTHR43313">
    <property type="entry name" value="SHORT-CHAIN DEHYDROGENASE/REDUCTASE FAMILY 9C"/>
    <property type="match status" value="1"/>
</dbReference>
<proteinExistence type="predicted"/>
<sequence length="398" mass="44573">MNLGHSTVAKFRSMRLDTTSSLKIELEMPLPSASKEPDDSQTWELAERCLLPIAFSHAIAVILATILNTLSISQTSSFVLFLLLLAISVGFTLFYHNLKVTAAGKAVLITGCDSRVGYTLSKQLDELNLFLKGFTVFAGFSTKVESEEAMQKLKQEASGRLHILQLDVTSEHDIHSTFLYVNENLPDGAPGLWALIHAAAWVTLGECEWVPPSVLRRSVDINFIGLARLTQVFLPLIRRSKGRVVIVSSLLARIPSPVRGIYCAVKAAVEAWAACLRLEMRRWGVDVVIVETSEYVSGSAWLKDNSSLLEQARDMWTQLDPQTRKEYGQELFQKEMLALERYTQGTDIDLTPVTRALIDGVMKTFPMRKYTPVSRKERIQALCSDYLPKPVYDILYVN</sequence>
<dbReference type="InterPro" id="IPR036291">
    <property type="entry name" value="NAD(P)-bd_dom_sf"/>
</dbReference>
<dbReference type="PANTHER" id="PTHR43313:SF50">
    <property type="entry name" value="GH26015P"/>
    <property type="match status" value="1"/>
</dbReference>
<evidence type="ECO:0000313" key="2">
    <source>
        <dbReference type="EMBL" id="KAK9300266.1"/>
    </source>
</evidence>
<dbReference type="PRINTS" id="PR00081">
    <property type="entry name" value="GDHRDH"/>
</dbReference>
<keyword evidence="1" id="KW-0472">Membrane</keyword>
<dbReference type="Gene3D" id="3.40.50.720">
    <property type="entry name" value="NAD(P)-binding Rossmann-like Domain"/>
    <property type="match status" value="1"/>
</dbReference>
<keyword evidence="1" id="KW-0812">Transmembrane</keyword>
<dbReference type="SUPFAM" id="SSF51735">
    <property type="entry name" value="NAD(P)-binding Rossmann-fold domains"/>
    <property type="match status" value="1"/>
</dbReference>
<name>A0AAW0ZUB8_9HYME</name>
<dbReference type="GO" id="GO:0008202">
    <property type="term" value="P:steroid metabolic process"/>
    <property type="evidence" value="ECO:0007669"/>
    <property type="project" value="TreeGrafter"/>
</dbReference>
<gene>
    <name evidence="2" type="ORF">QLX08_007026</name>
</gene>
<dbReference type="AlphaFoldDB" id="A0AAW0ZUB8"/>
<accession>A0AAW0ZUB8</accession>
<dbReference type="GO" id="GO:0016491">
    <property type="term" value="F:oxidoreductase activity"/>
    <property type="evidence" value="ECO:0007669"/>
    <property type="project" value="TreeGrafter"/>
</dbReference>
<keyword evidence="3" id="KW-1185">Reference proteome</keyword>
<feature type="transmembrane region" description="Helical" evidence="1">
    <location>
        <begin position="78"/>
        <end position="95"/>
    </location>
</feature>
<feature type="transmembrane region" description="Helical" evidence="1">
    <location>
        <begin position="49"/>
        <end position="72"/>
    </location>
</feature>
<keyword evidence="1" id="KW-1133">Transmembrane helix</keyword>
<dbReference type="Proteomes" id="UP001432146">
    <property type="component" value="Unassembled WGS sequence"/>
</dbReference>
<protein>
    <recommendedName>
        <fullName evidence="4">D-beta-hydroxybutyrate dehydrogenase, mitochondrial</fullName>
    </recommendedName>
</protein>
<dbReference type="InterPro" id="IPR002347">
    <property type="entry name" value="SDR_fam"/>
</dbReference>
<dbReference type="EMBL" id="JAWNGG020000129">
    <property type="protein sequence ID" value="KAK9300266.1"/>
    <property type="molecule type" value="Genomic_DNA"/>
</dbReference>
<organism evidence="2 3">
    <name type="scientific">Tetragonisca angustula</name>
    <dbReference type="NCBI Taxonomy" id="166442"/>
    <lineage>
        <taxon>Eukaryota</taxon>
        <taxon>Metazoa</taxon>
        <taxon>Ecdysozoa</taxon>
        <taxon>Arthropoda</taxon>
        <taxon>Hexapoda</taxon>
        <taxon>Insecta</taxon>
        <taxon>Pterygota</taxon>
        <taxon>Neoptera</taxon>
        <taxon>Endopterygota</taxon>
        <taxon>Hymenoptera</taxon>
        <taxon>Apocrita</taxon>
        <taxon>Aculeata</taxon>
        <taxon>Apoidea</taxon>
        <taxon>Anthophila</taxon>
        <taxon>Apidae</taxon>
        <taxon>Tetragonisca</taxon>
    </lineage>
</organism>